<keyword evidence="4" id="KW-1185">Reference proteome</keyword>
<protein>
    <recommendedName>
        <fullName evidence="6">Secreted protein</fullName>
    </recommendedName>
</protein>
<dbReference type="EMBL" id="JARAWC010000010">
    <property type="protein sequence ID" value="MDX2961149.1"/>
    <property type="molecule type" value="Genomic_DNA"/>
</dbReference>
<evidence type="ECO:0008006" key="6">
    <source>
        <dbReference type="Google" id="ProtNLM"/>
    </source>
</evidence>
<keyword evidence="1" id="KW-0732">Signal</keyword>
<evidence type="ECO:0000313" key="3">
    <source>
        <dbReference type="EMBL" id="MDX3022897.1"/>
    </source>
</evidence>
<sequence length="124" mass="12792">MRVKIRRRGASMAAVAALSAGGLVLATAGSASASSLLTVQVGAAVFVSTNLASGTVGVPDLWSGDQLLTNCWSTGQNLGRGNIWYHTLDERYAHLGGLELTVTGWTYAPYVDNSAAANGSIPHC</sequence>
<dbReference type="Proteomes" id="UP001272987">
    <property type="component" value="Unassembled WGS sequence"/>
</dbReference>
<reference evidence="2 4" key="1">
    <citation type="journal article" date="2023" name="Microb. Genom.">
        <title>Mesoterricola silvestris gen. nov., sp. nov., Mesoterricola sediminis sp. nov., Geothrix oryzae sp. nov., Geothrix edaphica sp. nov., Geothrix rubra sp. nov., and Geothrix limicola sp. nov., six novel members of Acidobacteriota isolated from soils.</title>
        <authorList>
            <person name="Weisberg A.J."/>
            <person name="Pearce E."/>
            <person name="Kramer C.G."/>
            <person name="Chang J.H."/>
            <person name="Clarke C.R."/>
        </authorList>
    </citation>
    <scope>NUCLEOTIDE SEQUENCE</scope>
    <source>
        <strain evidence="3 4">NB05-1H</strain>
        <strain evidence="2">NRRL_B-16521</strain>
    </source>
</reference>
<feature type="signal peptide" evidence="1">
    <location>
        <begin position="1"/>
        <end position="33"/>
    </location>
</feature>
<organism evidence="2 5">
    <name type="scientific">Streptomyces acidiscabies</name>
    <dbReference type="NCBI Taxonomy" id="42234"/>
    <lineage>
        <taxon>Bacteria</taxon>
        <taxon>Bacillati</taxon>
        <taxon>Actinomycetota</taxon>
        <taxon>Actinomycetes</taxon>
        <taxon>Kitasatosporales</taxon>
        <taxon>Streptomycetaceae</taxon>
        <taxon>Streptomyces</taxon>
    </lineage>
</organism>
<feature type="chain" id="PRO_5042944075" description="Secreted protein" evidence="1">
    <location>
        <begin position="34"/>
        <end position="124"/>
    </location>
</feature>
<dbReference type="GeneID" id="69812179"/>
<evidence type="ECO:0000256" key="1">
    <source>
        <dbReference type="SAM" id="SignalP"/>
    </source>
</evidence>
<dbReference type="AlphaFoldDB" id="A0AAP6BAK4"/>
<dbReference type="Proteomes" id="UP001282288">
    <property type="component" value="Unassembled WGS sequence"/>
</dbReference>
<dbReference type="EMBL" id="JARAWP010000023">
    <property type="protein sequence ID" value="MDX3022897.1"/>
    <property type="molecule type" value="Genomic_DNA"/>
</dbReference>
<proteinExistence type="predicted"/>
<evidence type="ECO:0000313" key="2">
    <source>
        <dbReference type="EMBL" id="MDX2961149.1"/>
    </source>
</evidence>
<gene>
    <name evidence="2" type="ORF">PV399_15700</name>
    <name evidence="3" type="ORF">PV666_34205</name>
</gene>
<name>A0AAP6BAK4_9ACTN</name>
<comment type="caution">
    <text evidence="2">The sequence shown here is derived from an EMBL/GenBank/DDBJ whole genome shotgun (WGS) entry which is preliminary data.</text>
</comment>
<dbReference type="RefSeq" id="WP_010357645.1">
    <property type="nucleotide sequence ID" value="NZ_BCMK01000177.1"/>
</dbReference>
<evidence type="ECO:0000313" key="5">
    <source>
        <dbReference type="Proteomes" id="UP001282288"/>
    </source>
</evidence>
<evidence type="ECO:0000313" key="4">
    <source>
        <dbReference type="Proteomes" id="UP001272987"/>
    </source>
</evidence>
<accession>A0AAP6BAK4</accession>